<dbReference type="RefSeq" id="WP_161102660.1">
    <property type="nucleotide sequence ID" value="NZ_JBHLYI010000013.1"/>
</dbReference>
<sequence length="76" mass="8300">MRINDLNEEQQRVFAAVVALEGEGAPGFVEDVAGRAGIDPDEARRVVHELLDPPGLVHEVPSTPDMGPEYRTKPHT</sequence>
<reference evidence="2 3" key="1">
    <citation type="submission" date="2019-12" db="EMBL/GenBank/DDBJ databases">
        <title>Nocardia macrotermitis sp. nov. and Nocardia aurantia sp. nov., isolated from the gut of the fungus growing-termite Macrotermes natalensis.</title>
        <authorList>
            <person name="Christine B."/>
            <person name="Rene B."/>
        </authorList>
    </citation>
    <scope>NUCLEOTIDE SEQUENCE [LARGE SCALE GENOMIC DNA]</scope>
    <source>
        <strain evidence="2 3">DSM 102126</strain>
    </source>
</reference>
<protein>
    <submittedName>
        <fullName evidence="2">Uncharacterized protein</fullName>
    </submittedName>
</protein>
<dbReference type="AlphaFoldDB" id="A0A6I4W4Q0"/>
<evidence type="ECO:0000256" key="1">
    <source>
        <dbReference type="SAM" id="MobiDB-lite"/>
    </source>
</evidence>
<dbReference type="EMBL" id="WUTW01000002">
    <property type="protein sequence ID" value="MXQ64428.1"/>
    <property type="molecule type" value="Genomic_DNA"/>
</dbReference>
<evidence type="ECO:0000313" key="3">
    <source>
        <dbReference type="Proteomes" id="UP000431901"/>
    </source>
</evidence>
<evidence type="ECO:0000313" key="2">
    <source>
        <dbReference type="EMBL" id="MXQ64428.1"/>
    </source>
</evidence>
<dbReference type="Proteomes" id="UP000431901">
    <property type="component" value="Unassembled WGS sequence"/>
</dbReference>
<accession>A0A6I4W4Q0</accession>
<dbReference type="OrthoDB" id="3389130at2"/>
<name>A0A6I4W4Q0_9ACTN</name>
<keyword evidence="3" id="KW-1185">Reference proteome</keyword>
<proteinExistence type="predicted"/>
<comment type="caution">
    <text evidence="2">The sequence shown here is derived from an EMBL/GenBank/DDBJ whole genome shotgun (WGS) entry which is preliminary data.</text>
</comment>
<gene>
    <name evidence="2" type="ORF">GQ466_10295</name>
</gene>
<organism evidence="2 3">
    <name type="scientific">Actinomadura rayongensis</name>
    <dbReference type="NCBI Taxonomy" id="1429076"/>
    <lineage>
        <taxon>Bacteria</taxon>
        <taxon>Bacillati</taxon>
        <taxon>Actinomycetota</taxon>
        <taxon>Actinomycetes</taxon>
        <taxon>Streptosporangiales</taxon>
        <taxon>Thermomonosporaceae</taxon>
        <taxon>Actinomadura</taxon>
    </lineage>
</organism>
<feature type="region of interest" description="Disordered" evidence="1">
    <location>
        <begin position="54"/>
        <end position="76"/>
    </location>
</feature>